<evidence type="ECO:0000313" key="1">
    <source>
        <dbReference type="EMBL" id="MFL9842287.1"/>
    </source>
</evidence>
<sequence>MARTTRLSVCRRKRRFADAAEAITAARAADIALRPYRCDRCFGFHLTGRTKGKRRL</sequence>
<evidence type="ECO:0000313" key="2">
    <source>
        <dbReference type="Proteomes" id="UP001629244"/>
    </source>
</evidence>
<protein>
    <submittedName>
        <fullName evidence="1">Uncharacterized protein</fullName>
    </submittedName>
</protein>
<organism evidence="1 2">
    <name type="scientific">Sphingomonas plantiphila</name>
    <dbReference type="NCBI Taxonomy" id="3163295"/>
    <lineage>
        <taxon>Bacteria</taxon>
        <taxon>Pseudomonadati</taxon>
        <taxon>Pseudomonadota</taxon>
        <taxon>Alphaproteobacteria</taxon>
        <taxon>Sphingomonadales</taxon>
        <taxon>Sphingomonadaceae</taxon>
        <taxon>Sphingomonas</taxon>
    </lineage>
</organism>
<name>A0ABW8YS74_9SPHN</name>
<dbReference type="Proteomes" id="UP001629244">
    <property type="component" value="Unassembled WGS sequence"/>
</dbReference>
<reference evidence="1 2" key="1">
    <citation type="submission" date="2024-06" db="EMBL/GenBank/DDBJ databases">
        <authorList>
            <person name="Kaempfer P."/>
            <person name="Viver T."/>
        </authorList>
    </citation>
    <scope>NUCLEOTIDE SEQUENCE [LARGE SCALE GENOMIC DNA]</scope>
    <source>
        <strain evidence="1 2">ST-64</strain>
    </source>
</reference>
<keyword evidence="2" id="KW-1185">Reference proteome</keyword>
<comment type="caution">
    <text evidence="1">The sequence shown here is derived from an EMBL/GenBank/DDBJ whole genome shotgun (WGS) entry which is preliminary data.</text>
</comment>
<dbReference type="EMBL" id="JBELQC010000003">
    <property type="protein sequence ID" value="MFL9842287.1"/>
    <property type="molecule type" value="Genomic_DNA"/>
</dbReference>
<dbReference type="RefSeq" id="WP_408079818.1">
    <property type="nucleotide sequence ID" value="NZ_JBELQC010000003.1"/>
</dbReference>
<proteinExistence type="predicted"/>
<accession>A0ABW8YS74</accession>
<gene>
    <name evidence="1" type="ORF">ABS767_15055</name>
</gene>